<dbReference type="EMBL" id="JACHGJ010000002">
    <property type="protein sequence ID" value="MBB6480002.1"/>
    <property type="molecule type" value="Genomic_DNA"/>
</dbReference>
<evidence type="ECO:0000313" key="3">
    <source>
        <dbReference type="Proteomes" id="UP000587760"/>
    </source>
</evidence>
<sequence>MRVGKGIVYFVIAYIIRTVIFYYIDFDYNIFTEDFNFLKLAIDFGMFAFIYTSVLLIGNKITRNKD</sequence>
<protein>
    <submittedName>
        <fullName evidence="2">Uncharacterized protein</fullName>
    </submittedName>
</protein>
<name>A0A841RC73_9SPIO</name>
<dbReference type="Proteomes" id="UP000587760">
    <property type="component" value="Unassembled WGS sequence"/>
</dbReference>
<reference evidence="2 3" key="1">
    <citation type="submission" date="2020-08" db="EMBL/GenBank/DDBJ databases">
        <title>Genomic Encyclopedia of Type Strains, Phase IV (KMG-IV): sequencing the most valuable type-strain genomes for metagenomic binning, comparative biology and taxonomic classification.</title>
        <authorList>
            <person name="Goeker M."/>
        </authorList>
    </citation>
    <scope>NUCLEOTIDE SEQUENCE [LARGE SCALE GENOMIC DNA]</scope>
    <source>
        <strain evidence="2 3">DSM 2461</strain>
    </source>
</reference>
<organism evidence="2 3">
    <name type="scientific">Spirochaeta isovalerica</name>
    <dbReference type="NCBI Taxonomy" id="150"/>
    <lineage>
        <taxon>Bacteria</taxon>
        <taxon>Pseudomonadati</taxon>
        <taxon>Spirochaetota</taxon>
        <taxon>Spirochaetia</taxon>
        <taxon>Spirochaetales</taxon>
        <taxon>Spirochaetaceae</taxon>
        <taxon>Spirochaeta</taxon>
    </lineage>
</organism>
<keyword evidence="1" id="KW-0472">Membrane</keyword>
<evidence type="ECO:0000256" key="1">
    <source>
        <dbReference type="SAM" id="Phobius"/>
    </source>
</evidence>
<dbReference type="AlphaFoldDB" id="A0A841RC73"/>
<keyword evidence="1" id="KW-1133">Transmembrane helix</keyword>
<keyword evidence="1" id="KW-0812">Transmembrane</keyword>
<gene>
    <name evidence="2" type="ORF">HNR50_001660</name>
</gene>
<evidence type="ECO:0000313" key="2">
    <source>
        <dbReference type="EMBL" id="MBB6480002.1"/>
    </source>
</evidence>
<feature type="transmembrane region" description="Helical" evidence="1">
    <location>
        <begin position="7"/>
        <end position="24"/>
    </location>
</feature>
<keyword evidence="3" id="KW-1185">Reference proteome</keyword>
<feature type="transmembrane region" description="Helical" evidence="1">
    <location>
        <begin position="36"/>
        <end position="57"/>
    </location>
</feature>
<proteinExistence type="predicted"/>
<comment type="caution">
    <text evidence="2">The sequence shown here is derived from an EMBL/GenBank/DDBJ whole genome shotgun (WGS) entry which is preliminary data.</text>
</comment>
<accession>A0A841RC73</accession>